<dbReference type="PROSITE" id="PS51186">
    <property type="entry name" value="GNAT"/>
    <property type="match status" value="1"/>
</dbReference>
<dbReference type="EMBL" id="FNTV01000001">
    <property type="protein sequence ID" value="SEE71864.1"/>
    <property type="molecule type" value="Genomic_DNA"/>
</dbReference>
<dbReference type="GO" id="GO:0005737">
    <property type="term" value="C:cytoplasm"/>
    <property type="evidence" value="ECO:0007669"/>
    <property type="project" value="TreeGrafter"/>
</dbReference>
<dbReference type="InterPro" id="IPR051908">
    <property type="entry name" value="Ribosomal_N-acetyltransferase"/>
</dbReference>
<reference evidence="2 3" key="1">
    <citation type="submission" date="2016-10" db="EMBL/GenBank/DDBJ databases">
        <authorList>
            <person name="de Groot N.N."/>
        </authorList>
    </citation>
    <scope>NUCLEOTIDE SEQUENCE [LARGE SCALE GENOMIC DNA]</scope>
    <source>
        <strain evidence="2 3">DSM 22274</strain>
    </source>
</reference>
<dbReference type="InterPro" id="IPR000182">
    <property type="entry name" value="GNAT_dom"/>
</dbReference>
<dbReference type="InterPro" id="IPR016181">
    <property type="entry name" value="Acyl_CoA_acyltransferase"/>
</dbReference>
<dbReference type="GO" id="GO:1990189">
    <property type="term" value="F:protein N-terminal-serine acetyltransferase activity"/>
    <property type="evidence" value="ECO:0007669"/>
    <property type="project" value="TreeGrafter"/>
</dbReference>
<feature type="domain" description="N-acetyltransferase" evidence="1">
    <location>
        <begin position="20"/>
        <end position="188"/>
    </location>
</feature>
<organism evidence="2 3">
    <name type="scientific">Arthrobacter alpinus</name>
    <dbReference type="NCBI Taxonomy" id="656366"/>
    <lineage>
        <taxon>Bacteria</taxon>
        <taxon>Bacillati</taxon>
        <taxon>Actinomycetota</taxon>
        <taxon>Actinomycetes</taxon>
        <taxon>Micrococcales</taxon>
        <taxon>Micrococcaceae</taxon>
        <taxon>Arthrobacter</taxon>
    </lineage>
</organism>
<dbReference type="AlphaFoldDB" id="A0A1H5L4H0"/>
<evidence type="ECO:0000313" key="2">
    <source>
        <dbReference type="EMBL" id="SEE71864.1"/>
    </source>
</evidence>
<gene>
    <name evidence="2" type="ORF">SAMN04489740_2298</name>
</gene>
<dbReference type="SUPFAM" id="SSF55729">
    <property type="entry name" value="Acyl-CoA N-acyltransferases (Nat)"/>
    <property type="match status" value="1"/>
</dbReference>
<dbReference type="RefSeq" id="WP_074711709.1">
    <property type="nucleotide sequence ID" value="NZ_FNTV01000001.1"/>
</dbReference>
<dbReference type="PANTHER" id="PTHR43441:SF11">
    <property type="entry name" value="RIBOSOMAL-PROTEIN-SERINE ACETYLTRANSFERASE"/>
    <property type="match status" value="1"/>
</dbReference>
<dbReference type="Proteomes" id="UP000182725">
    <property type="component" value="Unassembled WGS sequence"/>
</dbReference>
<accession>A0A1H5L4H0</accession>
<dbReference type="Pfam" id="PF13302">
    <property type="entry name" value="Acetyltransf_3"/>
    <property type="match status" value="1"/>
</dbReference>
<dbReference type="Gene3D" id="3.40.630.30">
    <property type="match status" value="1"/>
</dbReference>
<name>A0A1H5L4H0_9MICC</name>
<protein>
    <submittedName>
        <fullName evidence="2">Protein N-acetyltransferase, RimJ/RimL family</fullName>
    </submittedName>
</protein>
<dbReference type="GO" id="GO:0008999">
    <property type="term" value="F:protein-N-terminal-alanine acetyltransferase activity"/>
    <property type="evidence" value="ECO:0007669"/>
    <property type="project" value="TreeGrafter"/>
</dbReference>
<dbReference type="PANTHER" id="PTHR43441">
    <property type="entry name" value="RIBOSOMAL-PROTEIN-SERINE ACETYLTRANSFERASE"/>
    <property type="match status" value="1"/>
</dbReference>
<sequence>MISEAELWPPFDLQLATPRLLLRPVRDEDLPAMVQAALSGIHPVDAMPFSFPWTQAPAHELPANTARHVWRTRAEMTKEQWSIQLGIWHAGEFIGCQDLGANNFQALHTVTTGSWLRQSAQGHGFGKEMRTAVLSYAFDWLGAQVAETEAAVWNSASLGVSRSLGYTQNGVFRHSWEPGKVTEVQQLRLAPTDFLRPDWTVTVTGSDATAAHLGIVPVRSAGHSPSHHG</sequence>
<evidence type="ECO:0000313" key="3">
    <source>
        <dbReference type="Proteomes" id="UP000182725"/>
    </source>
</evidence>
<evidence type="ECO:0000259" key="1">
    <source>
        <dbReference type="PROSITE" id="PS51186"/>
    </source>
</evidence>
<proteinExistence type="predicted"/>
<keyword evidence="2" id="KW-0808">Transferase</keyword>